<reference evidence="3" key="1">
    <citation type="submission" date="2021-02" db="EMBL/GenBank/DDBJ databases">
        <authorList>
            <person name="Dougan E. K."/>
            <person name="Rhodes N."/>
            <person name="Thang M."/>
            <person name="Chan C."/>
        </authorList>
    </citation>
    <scope>NUCLEOTIDE SEQUENCE</scope>
</reference>
<protein>
    <submittedName>
        <fullName evidence="3">Uncharacterized protein</fullName>
    </submittedName>
</protein>
<sequence>MGCPARICTPVFQDGSVGSVCGERDQDVVIDPTDPVRLSQEQVPVETEMAATPESPDAGTAQAEAQEAQGAQSCDEDDDPSEAVGQKRVTIASGSSVSNVDSRFTLYQTLRSQGQHEEAERVKSMKLQHIDQELLDLLVKWDETGDGRFEMSEVVKIASYYKDKHTQVRVLQKRILALIFGLLLIFLGGVGGIFAVGFEYFFPIRASEADPVLRQKDTGLPIRTASSDFELVDGMLLSRQSDADHSDNGPSPFDIVRVGVNVQRKKISSGCAFSEESLQSWTSVEITCMDQKAFFPVGSAKLLASVSWISTAGWLVRLELQNSGTIILDGGAAYFDEALVGHLEASRSTGCTQ</sequence>
<evidence type="ECO:0000256" key="1">
    <source>
        <dbReference type="SAM" id="MobiDB-lite"/>
    </source>
</evidence>
<feature type="transmembrane region" description="Helical" evidence="2">
    <location>
        <begin position="175"/>
        <end position="198"/>
    </location>
</feature>
<dbReference type="AlphaFoldDB" id="A0A812SJ80"/>
<organism evidence="3 4">
    <name type="scientific">Symbiodinium natans</name>
    <dbReference type="NCBI Taxonomy" id="878477"/>
    <lineage>
        <taxon>Eukaryota</taxon>
        <taxon>Sar</taxon>
        <taxon>Alveolata</taxon>
        <taxon>Dinophyceae</taxon>
        <taxon>Suessiales</taxon>
        <taxon>Symbiodiniaceae</taxon>
        <taxon>Symbiodinium</taxon>
    </lineage>
</organism>
<feature type="region of interest" description="Disordered" evidence="1">
    <location>
        <begin position="31"/>
        <end position="85"/>
    </location>
</feature>
<gene>
    <name evidence="3" type="ORF">SNAT2548_LOCUS26937</name>
</gene>
<comment type="caution">
    <text evidence="3">The sequence shown here is derived from an EMBL/GenBank/DDBJ whole genome shotgun (WGS) entry which is preliminary data.</text>
</comment>
<proteinExistence type="predicted"/>
<keyword evidence="4" id="KW-1185">Reference proteome</keyword>
<feature type="compositionally biased region" description="Low complexity" evidence="1">
    <location>
        <begin position="58"/>
        <end position="72"/>
    </location>
</feature>
<dbReference type="Proteomes" id="UP000604046">
    <property type="component" value="Unassembled WGS sequence"/>
</dbReference>
<evidence type="ECO:0000313" key="3">
    <source>
        <dbReference type="EMBL" id="CAE7479673.1"/>
    </source>
</evidence>
<dbReference type="EMBL" id="CAJNDS010002447">
    <property type="protein sequence ID" value="CAE7479673.1"/>
    <property type="molecule type" value="Genomic_DNA"/>
</dbReference>
<evidence type="ECO:0000313" key="4">
    <source>
        <dbReference type="Proteomes" id="UP000604046"/>
    </source>
</evidence>
<name>A0A812SJ80_9DINO</name>
<keyword evidence="2" id="KW-1133">Transmembrane helix</keyword>
<keyword evidence="2" id="KW-0472">Membrane</keyword>
<evidence type="ECO:0000256" key="2">
    <source>
        <dbReference type="SAM" id="Phobius"/>
    </source>
</evidence>
<keyword evidence="2" id="KW-0812">Transmembrane</keyword>
<accession>A0A812SJ80</accession>